<keyword evidence="3" id="KW-1185">Reference proteome</keyword>
<sequence length="118" mass="13260">MLASFSRVECRGDESTPGPPLCTGGYPQVFPGRIFEDSPPRTGLKLNRTGPYKVIDVKSNERYGLEKVGPHEGLYLCGSRQHEALTDPEWKDKIITADETWVYGYDPETKPQSAEWRG</sequence>
<gene>
    <name evidence="2" type="ORF">LAZ67_5004291</name>
</gene>
<name>A0ABY6KHT5_9ARAC</name>
<reference evidence="2 3" key="1">
    <citation type="submission" date="2022-01" db="EMBL/GenBank/DDBJ databases">
        <title>A chromosomal length assembly of Cordylochernes scorpioides.</title>
        <authorList>
            <person name="Zeh D."/>
            <person name="Zeh J."/>
        </authorList>
    </citation>
    <scope>NUCLEOTIDE SEQUENCE [LARGE SCALE GENOMIC DNA]</scope>
    <source>
        <strain evidence="2">IN4F17</strain>
        <tissue evidence="2">Whole Body</tissue>
    </source>
</reference>
<organism evidence="2 3">
    <name type="scientific">Cordylochernes scorpioides</name>
    <dbReference type="NCBI Taxonomy" id="51811"/>
    <lineage>
        <taxon>Eukaryota</taxon>
        <taxon>Metazoa</taxon>
        <taxon>Ecdysozoa</taxon>
        <taxon>Arthropoda</taxon>
        <taxon>Chelicerata</taxon>
        <taxon>Arachnida</taxon>
        <taxon>Pseudoscorpiones</taxon>
        <taxon>Cheliferoidea</taxon>
        <taxon>Chernetidae</taxon>
        <taxon>Cordylochernes</taxon>
    </lineage>
</organism>
<evidence type="ECO:0000313" key="3">
    <source>
        <dbReference type="Proteomes" id="UP001235939"/>
    </source>
</evidence>
<feature type="region of interest" description="Disordered" evidence="1">
    <location>
        <begin position="1"/>
        <end position="23"/>
    </location>
</feature>
<dbReference type="EMBL" id="CP092867">
    <property type="protein sequence ID" value="UYV68427.1"/>
    <property type="molecule type" value="Genomic_DNA"/>
</dbReference>
<protein>
    <submittedName>
        <fullName evidence="2">Uncharacterized protein</fullName>
    </submittedName>
</protein>
<proteinExistence type="predicted"/>
<evidence type="ECO:0000313" key="2">
    <source>
        <dbReference type="EMBL" id="UYV68427.1"/>
    </source>
</evidence>
<accession>A0ABY6KHT5</accession>
<evidence type="ECO:0000256" key="1">
    <source>
        <dbReference type="SAM" id="MobiDB-lite"/>
    </source>
</evidence>
<dbReference type="Proteomes" id="UP001235939">
    <property type="component" value="Chromosome 05"/>
</dbReference>